<feature type="domain" description="DUF2382" evidence="3">
    <location>
        <begin position="170"/>
        <end position="278"/>
    </location>
</feature>
<evidence type="ECO:0000313" key="4">
    <source>
        <dbReference type="EMBL" id="GAA4556305.1"/>
    </source>
</evidence>
<evidence type="ECO:0000259" key="2">
    <source>
        <dbReference type="Pfam" id="PF05239"/>
    </source>
</evidence>
<organism evidence="4 5">
    <name type="scientific">Pseudonocardia xishanensis</name>
    <dbReference type="NCBI Taxonomy" id="630995"/>
    <lineage>
        <taxon>Bacteria</taxon>
        <taxon>Bacillati</taxon>
        <taxon>Actinomycetota</taxon>
        <taxon>Actinomycetes</taxon>
        <taxon>Pseudonocardiales</taxon>
        <taxon>Pseudonocardiaceae</taxon>
        <taxon>Pseudonocardia</taxon>
    </lineage>
</organism>
<dbReference type="InterPro" id="IPR011033">
    <property type="entry name" value="PRC_barrel-like_sf"/>
</dbReference>
<keyword evidence="5" id="KW-1185">Reference proteome</keyword>
<dbReference type="Proteomes" id="UP001501598">
    <property type="component" value="Unassembled WGS sequence"/>
</dbReference>
<name>A0ABP8RZY5_9PSEU</name>
<dbReference type="InterPro" id="IPR027275">
    <property type="entry name" value="PRC-brl_dom"/>
</dbReference>
<proteinExistence type="predicted"/>
<feature type="region of interest" description="Disordered" evidence="1">
    <location>
        <begin position="141"/>
        <end position="180"/>
    </location>
</feature>
<feature type="region of interest" description="Disordered" evidence="1">
    <location>
        <begin position="1"/>
        <end position="36"/>
    </location>
</feature>
<protein>
    <submittedName>
        <fullName evidence="4">PRC and DUF2382 domain-containing protein</fullName>
    </submittedName>
</protein>
<dbReference type="Pfam" id="PF09557">
    <property type="entry name" value="DUF2382"/>
    <property type="match status" value="1"/>
</dbReference>
<feature type="domain" description="PRC-barrel" evidence="2">
    <location>
        <begin position="46"/>
        <end position="113"/>
    </location>
</feature>
<dbReference type="PANTHER" id="PTHR38463:SF1">
    <property type="entry name" value="STRESS RESPONSE PROTEIN YSNF"/>
    <property type="match status" value="1"/>
</dbReference>
<evidence type="ECO:0000313" key="5">
    <source>
        <dbReference type="Proteomes" id="UP001501598"/>
    </source>
</evidence>
<evidence type="ECO:0000259" key="3">
    <source>
        <dbReference type="Pfam" id="PF09557"/>
    </source>
</evidence>
<evidence type="ECO:0000256" key="1">
    <source>
        <dbReference type="SAM" id="MobiDB-lite"/>
    </source>
</evidence>
<accession>A0ABP8RZY5</accession>
<dbReference type="Gene3D" id="3.90.50.10">
    <property type="entry name" value="Photosynthetic Reaction Center, subunit H, domain 2"/>
    <property type="match status" value="1"/>
</dbReference>
<reference evidence="5" key="1">
    <citation type="journal article" date="2019" name="Int. J. Syst. Evol. Microbiol.">
        <title>The Global Catalogue of Microorganisms (GCM) 10K type strain sequencing project: providing services to taxonomists for standard genome sequencing and annotation.</title>
        <authorList>
            <consortium name="The Broad Institute Genomics Platform"/>
            <consortium name="The Broad Institute Genome Sequencing Center for Infectious Disease"/>
            <person name="Wu L."/>
            <person name="Ma J."/>
        </authorList>
    </citation>
    <scope>NUCLEOTIDE SEQUENCE [LARGE SCALE GENOMIC DNA]</scope>
    <source>
        <strain evidence="5">JCM 17906</strain>
    </source>
</reference>
<feature type="region of interest" description="Disordered" evidence="1">
    <location>
        <begin position="256"/>
        <end position="288"/>
    </location>
</feature>
<dbReference type="Pfam" id="PF05239">
    <property type="entry name" value="PRC"/>
    <property type="match status" value="1"/>
</dbReference>
<dbReference type="InterPro" id="IPR019060">
    <property type="entry name" value="DUF2382"/>
</dbReference>
<dbReference type="InterPro" id="IPR014747">
    <property type="entry name" value="Bac_photo_RC_H_C"/>
</dbReference>
<dbReference type="EMBL" id="BAABGT010000097">
    <property type="protein sequence ID" value="GAA4556305.1"/>
    <property type="molecule type" value="Genomic_DNA"/>
</dbReference>
<comment type="caution">
    <text evidence="4">The sequence shown here is derived from an EMBL/GenBank/DDBJ whole genome shotgun (WGS) entry which is preliminary data.</text>
</comment>
<dbReference type="NCBIfam" id="TIGR02271">
    <property type="entry name" value="YsnF/AvaK domain"/>
    <property type="match status" value="1"/>
</dbReference>
<feature type="compositionally biased region" description="Basic and acidic residues" evidence="1">
    <location>
        <begin position="154"/>
        <end position="180"/>
    </location>
</feature>
<gene>
    <name evidence="4" type="ORF">GCM10023175_58140</name>
</gene>
<dbReference type="InterPro" id="IPR052967">
    <property type="entry name" value="Stress_Response_Assoc"/>
</dbReference>
<sequence length="288" mass="31767">MGLLPGVTRMSDGVAVDPFTGPPRSRGPRPENDGGSFIVITEKMTAELIGRQAYDTRGEKIGKIGQVYIDDRNGTPTWATVHTGLFGTKESFVPLQGADVKGGDVALPVAKEQVKEAPHVGETNEHLDAREEQALLRHYNVGANGDTRAASHGAADRDDRRTDDRDAAVTRSEERLRVGTETEETGRVRLRKYVVTEEQKVTVPVSHEEVRLEREPIRDGEHATGAAIGEQEQEVTLHAERPVVDKTTEAVERVRLGTDTVTEDETVSDTVRKERVEVDDPQNQVRKH</sequence>
<dbReference type="SUPFAM" id="SSF50346">
    <property type="entry name" value="PRC-barrel domain"/>
    <property type="match status" value="1"/>
</dbReference>
<dbReference type="PANTHER" id="PTHR38463">
    <property type="entry name" value="STRESS RESPONSE PROTEIN YSNF"/>
    <property type="match status" value="1"/>
</dbReference>